<dbReference type="RefSeq" id="WP_074704805.1">
    <property type="nucleotide sequence ID" value="NZ_FNRP01000002.1"/>
</dbReference>
<sequence>MAKNNRPTIDNPLASMGLDDIVRGITASGNDTEAGVENANDPPETPKKTGKSRRGGKKAFEENLVKYTGINEQGIAIWLPKEVKKKLELIRVNASRNIPLRSLAAAIIMSYIEENEDRLNEL</sequence>
<evidence type="ECO:0000313" key="3">
    <source>
        <dbReference type="Proteomes" id="UP000183040"/>
    </source>
</evidence>
<dbReference type="EMBL" id="FNRP01000002">
    <property type="protein sequence ID" value="SEA11573.1"/>
    <property type="molecule type" value="Genomic_DNA"/>
</dbReference>
<evidence type="ECO:0000313" key="2">
    <source>
        <dbReference type="EMBL" id="SEA11573.1"/>
    </source>
</evidence>
<reference evidence="2 3" key="1">
    <citation type="submission" date="2016-10" db="EMBL/GenBank/DDBJ databases">
        <authorList>
            <person name="de Groot N.N."/>
        </authorList>
    </citation>
    <scope>NUCLEOTIDE SEQUENCE [LARGE SCALE GENOMIC DNA]</scope>
    <source>
        <strain evidence="2 3">NLAE-zl-G339</strain>
    </source>
</reference>
<dbReference type="AlphaFoldDB" id="A0A1H3YJ56"/>
<evidence type="ECO:0000256" key="1">
    <source>
        <dbReference type="SAM" id="MobiDB-lite"/>
    </source>
</evidence>
<feature type="compositionally biased region" description="Basic residues" evidence="1">
    <location>
        <begin position="48"/>
        <end position="57"/>
    </location>
</feature>
<protein>
    <submittedName>
        <fullName evidence="2">Uncharacterized protein</fullName>
    </submittedName>
</protein>
<proteinExistence type="predicted"/>
<organism evidence="2 3">
    <name type="scientific">Bacteroides xylanisolvens</name>
    <dbReference type="NCBI Taxonomy" id="371601"/>
    <lineage>
        <taxon>Bacteria</taxon>
        <taxon>Pseudomonadati</taxon>
        <taxon>Bacteroidota</taxon>
        <taxon>Bacteroidia</taxon>
        <taxon>Bacteroidales</taxon>
        <taxon>Bacteroidaceae</taxon>
        <taxon>Bacteroides</taxon>
    </lineage>
</organism>
<gene>
    <name evidence="2" type="ORF">SAMN04487924_102242</name>
</gene>
<accession>A0A1H3YJ56</accession>
<dbReference type="Proteomes" id="UP000183040">
    <property type="component" value="Unassembled WGS sequence"/>
</dbReference>
<name>A0A1H3YJ56_9BACE</name>
<feature type="region of interest" description="Disordered" evidence="1">
    <location>
        <begin position="27"/>
        <end position="58"/>
    </location>
</feature>